<name>A0AA36J225_9DINO</name>
<dbReference type="AlphaFoldDB" id="A0AA36J225"/>
<proteinExistence type="predicted"/>
<dbReference type="Pfam" id="PF13639">
    <property type="entry name" value="zf-RING_2"/>
    <property type="match status" value="1"/>
</dbReference>
<dbReference type="InterPro" id="IPR001841">
    <property type="entry name" value="Znf_RING"/>
</dbReference>
<dbReference type="PANTHER" id="PTHR22765:SF411">
    <property type="entry name" value="OS02G0248440 PROTEIN"/>
    <property type="match status" value="1"/>
</dbReference>
<keyword evidence="1" id="KW-0479">Metal-binding</keyword>
<evidence type="ECO:0000256" key="2">
    <source>
        <dbReference type="SAM" id="MobiDB-lite"/>
    </source>
</evidence>
<feature type="region of interest" description="Disordered" evidence="2">
    <location>
        <begin position="1"/>
        <end position="60"/>
    </location>
</feature>
<dbReference type="GO" id="GO:0008270">
    <property type="term" value="F:zinc ion binding"/>
    <property type="evidence" value="ECO:0007669"/>
    <property type="project" value="UniProtKB-KW"/>
</dbReference>
<dbReference type="GO" id="GO:0061630">
    <property type="term" value="F:ubiquitin protein ligase activity"/>
    <property type="evidence" value="ECO:0007669"/>
    <property type="project" value="TreeGrafter"/>
</dbReference>
<comment type="caution">
    <text evidence="4">The sequence shown here is derived from an EMBL/GenBank/DDBJ whole genome shotgun (WGS) entry which is preliminary data.</text>
</comment>
<reference evidence="4" key="1">
    <citation type="submission" date="2023-08" db="EMBL/GenBank/DDBJ databases">
        <authorList>
            <person name="Chen Y."/>
            <person name="Shah S."/>
            <person name="Dougan E. K."/>
            <person name="Thang M."/>
            <person name="Chan C."/>
        </authorList>
    </citation>
    <scope>NUCLEOTIDE SEQUENCE</scope>
</reference>
<dbReference type="PANTHER" id="PTHR22765">
    <property type="entry name" value="RING FINGER AND PROTEASE ASSOCIATED DOMAIN-CONTAINING"/>
    <property type="match status" value="1"/>
</dbReference>
<accession>A0AA36J225</accession>
<feature type="compositionally biased region" description="Basic and acidic residues" evidence="2">
    <location>
        <begin position="305"/>
        <end position="315"/>
    </location>
</feature>
<gene>
    <name evidence="4" type="ORF">EVOR1521_LOCUS21169</name>
</gene>
<evidence type="ECO:0000256" key="1">
    <source>
        <dbReference type="PROSITE-ProRule" id="PRU00175"/>
    </source>
</evidence>
<sequence length="315" mass="34135">MGCGVSQRAVVEEVQRREAPRPVREAARPAEASEVRSRRRGDSRSNSGERQARPRRVEGRPQNVQDHAFCFECGIFFCVGSAQVPQCSQCGSSFVQFLRAAQDSNWITTDNPIAQNFAFDDQLENSISASLAETPIPKKPTQKSFLQSLQTTQLDKAEVEVRSRLGPSDPRSNCSICRDTFVVGDGVHKLPCNHEFHAGCILLWLKGSNTCPICRLQLPEAQDGEEEISLSKSCSSPNGHEESEKEVQSPRSDDEAGAPPSGSAAEAESETGEGDGKDLEPDGDETVGPCTLPGALEDLEEECRDSEGAKAESPS</sequence>
<feature type="region of interest" description="Disordered" evidence="2">
    <location>
        <begin position="227"/>
        <end position="315"/>
    </location>
</feature>
<feature type="compositionally biased region" description="Basic and acidic residues" evidence="2">
    <location>
        <begin position="239"/>
        <end position="254"/>
    </location>
</feature>
<organism evidence="4 5">
    <name type="scientific">Effrenium voratum</name>
    <dbReference type="NCBI Taxonomy" id="2562239"/>
    <lineage>
        <taxon>Eukaryota</taxon>
        <taxon>Sar</taxon>
        <taxon>Alveolata</taxon>
        <taxon>Dinophyceae</taxon>
        <taxon>Suessiales</taxon>
        <taxon>Symbiodiniaceae</taxon>
        <taxon>Effrenium</taxon>
    </lineage>
</organism>
<evidence type="ECO:0000259" key="3">
    <source>
        <dbReference type="PROSITE" id="PS50089"/>
    </source>
</evidence>
<feature type="domain" description="RING-type" evidence="3">
    <location>
        <begin position="174"/>
        <end position="215"/>
    </location>
</feature>
<dbReference type="SUPFAM" id="SSF57850">
    <property type="entry name" value="RING/U-box"/>
    <property type="match status" value="1"/>
</dbReference>
<dbReference type="Proteomes" id="UP001178507">
    <property type="component" value="Unassembled WGS sequence"/>
</dbReference>
<dbReference type="Gene3D" id="3.30.40.10">
    <property type="entry name" value="Zinc/RING finger domain, C3HC4 (zinc finger)"/>
    <property type="match status" value="1"/>
</dbReference>
<keyword evidence="5" id="KW-1185">Reference proteome</keyword>
<feature type="compositionally biased region" description="Basic and acidic residues" evidence="2">
    <location>
        <begin position="10"/>
        <end position="43"/>
    </location>
</feature>
<protein>
    <recommendedName>
        <fullName evidence="3">RING-type domain-containing protein</fullName>
    </recommendedName>
</protein>
<keyword evidence="1" id="KW-0862">Zinc</keyword>
<dbReference type="GO" id="GO:0006511">
    <property type="term" value="P:ubiquitin-dependent protein catabolic process"/>
    <property type="evidence" value="ECO:0007669"/>
    <property type="project" value="TreeGrafter"/>
</dbReference>
<feature type="compositionally biased region" description="Low complexity" evidence="2">
    <location>
        <begin position="257"/>
        <end position="266"/>
    </location>
</feature>
<evidence type="ECO:0000313" key="4">
    <source>
        <dbReference type="EMBL" id="CAJ1397080.1"/>
    </source>
</evidence>
<evidence type="ECO:0000313" key="5">
    <source>
        <dbReference type="Proteomes" id="UP001178507"/>
    </source>
</evidence>
<dbReference type="EMBL" id="CAUJNA010003253">
    <property type="protein sequence ID" value="CAJ1397080.1"/>
    <property type="molecule type" value="Genomic_DNA"/>
</dbReference>
<dbReference type="SMART" id="SM00184">
    <property type="entry name" value="RING"/>
    <property type="match status" value="1"/>
</dbReference>
<feature type="compositionally biased region" description="Basic and acidic residues" evidence="2">
    <location>
        <begin position="50"/>
        <end position="59"/>
    </location>
</feature>
<dbReference type="InterPro" id="IPR051826">
    <property type="entry name" value="E3_ubiquitin-ligase_domain"/>
</dbReference>
<dbReference type="PROSITE" id="PS50089">
    <property type="entry name" value="ZF_RING_2"/>
    <property type="match status" value="1"/>
</dbReference>
<dbReference type="InterPro" id="IPR013083">
    <property type="entry name" value="Znf_RING/FYVE/PHD"/>
</dbReference>
<keyword evidence="1" id="KW-0863">Zinc-finger</keyword>